<keyword evidence="12" id="KW-1185">Reference proteome</keyword>
<evidence type="ECO:0000256" key="3">
    <source>
        <dbReference type="ARBA" id="ARBA00022475"/>
    </source>
</evidence>
<evidence type="ECO:0000256" key="2">
    <source>
        <dbReference type="ARBA" id="ARBA00022448"/>
    </source>
</evidence>
<keyword evidence="3" id="KW-1003">Cell membrane</keyword>
<dbReference type="RefSeq" id="WP_132083421.1">
    <property type="nucleotide sequence ID" value="NZ_SLUK01000001.1"/>
</dbReference>
<dbReference type="PANTHER" id="PTHR11795:SF371">
    <property type="entry name" value="HIGH-AFFINITY BRANCHED-CHAIN AMINO ACID TRANSPORT SYSTEM PERMEASE PROTEIN LIVH"/>
    <property type="match status" value="1"/>
</dbReference>
<dbReference type="GO" id="GO:0005886">
    <property type="term" value="C:plasma membrane"/>
    <property type="evidence" value="ECO:0007669"/>
    <property type="project" value="UniProtKB-SubCell"/>
</dbReference>
<organism evidence="11 12">
    <name type="scientific">Harryflintia acetispora</name>
    <dbReference type="NCBI Taxonomy" id="1849041"/>
    <lineage>
        <taxon>Bacteria</taxon>
        <taxon>Bacillati</taxon>
        <taxon>Bacillota</taxon>
        <taxon>Clostridia</taxon>
        <taxon>Eubacteriales</taxon>
        <taxon>Oscillospiraceae</taxon>
        <taxon>Harryflintia</taxon>
    </lineage>
</organism>
<dbReference type="Pfam" id="PF02653">
    <property type="entry name" value="BPD_transp_2"/>
    <property type="match status" value="1"/>
</dbReference>
<evidence type="ECO:0000256" key="7">
    <source>
        <dbReference type="ARBA" id="ARBA00022989"/>
    </source>
</evidence>
<keyword evidence="7 10" id="KW-1133">Transmembrane helix</keyword>
<dbReference type="Proteomes" id="UP000294682">
    <property type="component" value="Unassembled WGS sequence"/>
</dbReference>
<evidence type="ECO:0000256" key="9">
    <source>
        <dbReference type="ARBA" id="ARBA00037998"/>
    </source>
</evidence>
<keyword evidence="6" id="KW-0029">Amino-acid transport</keyword>
<feature type="transmembrane region" description="Helical" evidence="10">
    <location>
        <begin position="136"/>
        <end position="161"/>
    </location>
</feature>
<comment type="caution">
    <text evidence="11">The sequence shown here is derived from an EMBL/GenBank/DDBJ whole genome shotgun (WGS) entry which is preliminary data.</text>
</comment>
<feature type="transmembrane region" description="Helical" evidence="10">
    <location>
        <begin position="191"/>
        <end position="209"/>
    </location>
</feature>
<feature type="transmembrane region" description="Helical" evidence="10">
    <location>
        <begin position="61"/>
        <end position="83"/>
    </location>
</feature>
<reference evidence="11 12" key="1">
    <citation type="submission" date="2019-03" db="EMBL/GenBank/DDBJ databases">
        <title>Genomic Encyclopedia of Type Strains, Phase IV (KMG-IV): sequencing the most valuable type-strain genomes for metagenomic binning, comparative biology and taxonomic classification.</title>
        <authorList>
            <person name="Goeker M."/>
        </authorList>
    </citation>
    <scope>NUCLEOTIDE SEQUENCE [LARGE SCALE GENOMIC DNA]</scope>
    <source>
        <strain evidence="11 12">DSM 100433</strain>
    </source>
</reference>
<dbReference type="GO" id="GO:0015188">
    <property type="term" value="F:L-isoleucine transmembrane transporter activity"/>
    <property type="evidence" value="ECO:0007669"/>
    <property type="project" value="TreeGrafter"/>
</dbReference>
<feature type="transmembrane region" description="Helical" evidence="10">
    <location>
        <begin position="12"/>
        <end position="32"/>
    </location>
</feature>
<evidence type="ECO:0000313" key="12">
    <source>
        <dbReference type="Proteomes" id="UP000294682"/>
    </source>
</evidence>
<dbReference type="GO" id="GO:0015192">
    <property type="term" value="F:L-phenylalanine transmembrane transporter activity"/>
    <property type="evidence" value="ECO:0007669"/>
    <property type="project" value="TreeGrafter"/>
</dbReference>
<feature type="transmembrane region" description="Helical" evidence="10">
    <location>
        <begin position="95"/>
        <end position="116"/>
    </location>
</feature>
<protein>
    <submittedName>
        <fullName evidence="11">Branched-chain amino acid transport system permease protein</fullName>
    </submittedName>
</protein>
<proteinExistence type="inferred from homology"/>
<evidence type="ECO:0000256" key="10">
    <source>
        <dbReference type="SAM" id="Phobius"/>
    </source>
</evidence>
<keyword evidence="5 10" id="KW-0812">Transmembrane</keyword>
<gene>
    <name evidence="11" type="ORF">EDD78_10193</name>
</gene>
<evidence type="ECO:0000256" key="6">
    <source>
        <dbReference type="ARBA" id="ARBA00022970"/>
    </source>
</evidence>
<dbReference type="GO" id="GO:0005304">
    <property type="term" value="F:L-valine transmembrane transporter activity"/>
    <property type="evidence" value="ECO:0007669"/>
    <property type="project" value="TreeGrafter"/>
</dbReference>
<dbReference type="PANTHER" id="PTHR11795">
    <property type="entry name" value="BRANCHED-CHAIN AMINO ACID TRANSPORT SYSTEM PERMEASE PROTEIN LIVH"/>
    <property type="match status" value="1"/>
</dbReference>
<dbReference type="CDD" id="cd06582">
    <property type="entry name" value="TM_PBP1_LivH_like"/>
    <property type="match status" value="1"/>
</dbReference>
<dbReference type="GO" id="GO:0042941">
    <property type="term" value="P:D-alanine transmembrane transport"/>
    <property type="evidence" value="ECO:0007669"/>
    <property type="project" value="TreeGrafter"/>
</dbReference>
<keyword evidence="4" id="KW-0997">Cell inner membrane</keyword>
<evidence type="ECO:0000256" key="5">
    <source>
        <dbReference type="ARBA" id="ARBA00022692"/>
    </source>
</evidence>
<dbReference type="GO" id="GO:1903806">
    <property type="term" value="P:L-isoleucine import across plasma membrane"/>
    <property type="evidence" value="ECO:0007669"/>
    <property type="project" value="TreeGrafter"/>
</dbReference>
<feature type="transmembrane region" description="Helical" evidence="10">
    <location>
        <begin position="37"/>
        <end position="55"/>
    </location>
</feature>
<evidence type="ECO:0000313" key="11">
    <source>
        <dbReference type="EMBL" id="TCL45115.1"/>
    </source>
</evidence>
<accession>A0A9X8UM25</accession>
<feature type="transmembrane region" description="Helical" evidence="10">
    <location>
        <begin position="265"/>
        <end position="284"/>
    </location>
</feature>
<evidence type="ECO:0000256" key="1">
    <source>
        <dbReference type="ARBA" id="ARBA00004651"/>
    </source>
</evidence>
<evidence type="ECO:0000256" key="4">
    <source>
        <dbReference type="ARBA" id="ARBA00022519"/>
    </source>
</evidence>
<comment type="similarity">
    <text evidence="9">Belongs to the binding-protein-dependent transport system permease family. LivHM subfamily.</text>
</comment>
<name>A0A9X8UM25_9FIRM</name>
<feature type="transmembrane region" description="Helical" evidence="10">
    <location>
        <begin position="229"/>
        <end position="253"/>
    </location>
</feature>
<evidence type="ECO:0000256" key="8">
    <source>
        <dbReference type="ARBA" id="ARBA00023136"/>
    </source>
</evidence>
<keyword evidence="2" id="KW-0813">Transport</keyword>
<sequence>MNVFMTQTLNGLGLGSIYALIALGYSMVYGIVKLINFAHGDIIMVGGYVVLLMMVTMGLPLWMAVIGSVLFCALAGVLIERIAYRRLLNHGAPRISLLITAIGVSIFLQNLFQLIFGSDAKSVPQMFAFPPIAIGSLQIASSTIINIVVSVLMMIGLHLLVNKSRMGKAMRATSEDAGAAMLMGINTNHTVAFTFAVGSALAAVGAVLYCNTYPQLKPVMGNLLGLKAFVAAVLGGIGSIPGAMLGGYILGVAESWTKSYISSNLTDAVVFGILIVVLLLKPTGLLGKNVKEKV</sequence>
<dbReference type="GO" id="GO:0015190">
    <property type="term" value="F:L-leucine transmembrane transporter activity"/>
    <property type="evidence" value="ECO:0007669"/>
    <property type="project" value="TreeGrafter"/>
</dbReference>
<dbReference type="GO" id="GO:0015808">
    <property type="term" value="P:L-alanine transport"/>
    <property type="evidence" value="ECO:0007669"/>
    <property type="project" value="TreeGrafter"/>
</dbReference>
<dbReference type="EMBL" id="SLUK01000001">
    <property type="protein sequence ID" value="TCL45115.1"/>
    <property type="molecule type" value="Genomic_DNA"/>
</dbReference>
<dbReference type="InterPro" id="IPR052157">
    <property type="entry name" value="BCAA_transport_permease"/>
</dbReference>
<dbReference type="AlphaFoldDB" id="A0A9X8UM25"/>
<comment type="subcellular location">
    <subcellularLocation>
        <location evidence="1">Cell membrane</location>
        <topology evidence="1">Multi-pass membrane protein</topology>
    </subcellularLocation>
</comment>
<dbReference type="InterPro" id="IPR001851">
    <property type="entry name" value="ABC_transp_permease"/>
</dbReference>
<keyword evidence="8 10" id="KW-0472">Membrane</keyword>